<dbReference type="PANTHER" id="PTHR38479:SF2">
    <property type="entry name" value="WINGED HELIX DNA-BINDING DOMAIN-CONTAINING PROTEIN"/>
    <property type="match status" value="1"/>
</dbReference>
<dbReference type="HOGENOM" id="CLU_047003_0_0_11"/>
<sequence length="322" mass="35158">MVTMELPEIRARRLIAQRLSPTAALEPLRTPMEAASWMTATQGQTYRAGIRALALRCGCADEEVDGAVEKREIVRCWPQRGTLHFTAAVDARWLMRLGNPRVAAQAANRRPGLGLTPDNVETARRTLHDALLQSDEPIARPDCYALFAAAGVDPTEGRGPHLMRALGGEGEVVQGPQQSRHDTFFHADQLPEPHAEPSDPAAESARRYTLSHGPVTVKDFVWWSGLTVAAAKKALASAAMTDDVIEQDGMYLGAWQSGVTQEEMAAALAAEYHLPAFDEYLLGYSDKSFALADELRPRVLTKNGISWDFVVRDGVATGREGD</sequence>
<protein>
    <recommendedName>
        <fullName evidence="3">Winged helix DNA-binding domain-containing protein</fullName>
    </recommendedName>
</protein>
<dbReference type="InterPro" id="IPR009351">
    <property type="entry name" value="AlkZ-like"/>
</dbReference>
<evidence type="ECO:0000313" key="1">
    <source>
        <dbReference type="EMBL" id="AIT62085.1"/>
    </source>
</evidence>
<reference evidence="1 2" key="1">
    <citation type="submission" date="2013-09" db="EMBL/GenBank/DDBJ databases">
        <title>Complete genome sequence of Corynebacterium doosanense CAU 212(T) (=DSM 45436(T)), isolated from activated sludge.</title>
        <authorList>
            <person name="Schaffert L."/>
            <person name="Albersmeier A."/>
            <person name="Kalinowski J."/>
            <person name="Ruckert C."/>
        </authorList>
    </citation>
    <scope>NUCLEOTIDE SEQUENCE [LARGE SCALE GENOMIC DNA]</scope>
    <source>
        <strain evidence="1 2">CAU 212</strain>
    </source>
</reference>
<evidence type="ECO:0000313" key="2">
    <source>
        <dbReference type="Proteomes" id="UP000029914"/>
    </source>
</evidence>
<dbReference type="RefSeq" id="WP_018022416.1">
    <property type="nucleotide sequence ID" value="NZ_AQUX01000007.1"/>
</dbReference>
<dbReference type="AlphaFoldDB" id="A0A097IIX9"/>
<proteinExistence type="predicted"/>
<dbReference type="Proteomes" id="UP000029914">
    <property type="component" value="Chromosome"/>
</dbReference>
<dbReference type="Pfam" id="PF06224">
    <property type="entry name" value="AlkZ-like"/>
    <property type="match status" value="1"/>
</dbReference>
<organism evidence="1 2">
    <name type="scientific">Corynebacterium doosanense CAU 212 = DSM 45436</name>
    <dbReference type="NCBI Taxonomy" id="558173"/>
    <lineage>
        <taxon>Bacteria</taxon>
        <taxon>Bacillati</taxon>
        <taxon>Actinomycetota</taxon>
        <taxon>Actinomycetes</taxon>
        <taxon>Mycobacteriales</taxon>
        <taxon>Corynebacteriaceae</taxon>
        <taxon>Corynebacterium</taxon>
    </lineage>
</organism>
<dbReference type="eggNOG" id="COG3214">
    <property type="taxonomic scope" value="Bacteria"/>
</dbReference>
<dbReference type="STRING" id="558173.CDOO_13055"/>
<dbReference type="KEGG" id="cdo:CDOO_13055"/>
<evidence type="ECO:0008006" key="3">
    <source>
        <dbReference type="Google" id="ProtNLM"/>
    </source>
</evidence>
<keyword evidence="2" id="KW-1185">Reference proteome</keyword>
<gene>
    <name evidence="1" type="ORF">CDOO_13055</name>
</gene>
<accession>A0A097IIX9</accession>
<dbReference type="OrthoDB" id="9148135at2"/>
<dbReference type="PANTHER" id="PTHR38479">
    <property type="entry name" value="LMO0824 PROTEIN"/>
    <property type="match status" value="1"/>
</dbReference>
<dbReference type="EMBL" id="CP006764">
    <property type="protein sequence ID" value="AIT62085.1"/>
    <property type="molecule type" value="Genomic_DNA"/>
</dbReference>
<name>A0A097IIX9_9CORY</name>